<dbReference type="SUPFAM" id="SSF48264">
    <property type="entry name" value="Cytochrome P450"/>
    <property type="match status" value="1"/>
</dbReference>
<evidence type="ECO:0000313" key="9">
    <source>
        <dbReference type="Proteomes" id="UP000198688"/>
    </source>
</evidence>
<dbReference type="OrthoDB" id="142769at2"/>
<evidence type="ECO:0000256" key="6">
    <source>
        <dbReference type="ARBA" id="ARBA00023033"/>
    </source>
</evidence>
<sequence>MADDHSVFTATADGERRRLLLDLAAQGPVHRVTLPSGSPAWLVTGYDEARAALTDSRLMRYAYGGTYAKELPELNRALDQHMLLEDPPEHTRLRKLVAVAFTRRRVEQLEPVVEKISAELIDEVRAALEAGETVDLVSAYAFRFSFRTMCELVGIPASEEQRLGSLFSVLTRGTAAPLEEYRSAGTAMTALIGGLIDERRRGPCGDLLSALVAADDGGDRLSPDELVSMVYLIMVAGHETTAALITNGLLLLLRHPDQLAALRAAPETIGTTIEEILRYDGPVQSTFPSFAVEDFELGGHKISVGDVVTVSPIAASLDRTGPGHPTGFDVTRQSPAHLAFGHGIHYCIGAPLARLEGRIAFRDLLDRLPDLELADEPRTRVPSVIINRLTALPVRQATA</sequence>
<evidence type="ECO:0000256" key="4">
    <source>
        <dbReference type="ARBA" id="ARBA00023002"/>
    </source>
</evidence>
<protein>
    <submittedName>
        <fullName evidence="8">Cytochrome P450</fullName>
    </submittedName>
</protein>
<reference evidence="8 9" key="1">
    <citation type="submission" date="2016-10" db="EMBL/GenBank/DDBJ databases">
        <authorList>
            <person name="de Groot N.N."/>
        </authorList>
    </citation>
    <scope>NUCLEOTIDE SEQUENCE [LARGE SCALE GENOMIC DNA]</scope>
    <source>
        <strain evidence="8 9">DSM 43941</strain>
    </source>
</reference>
<evidence type="ECO:0000256" key="3">
    <source>
        <dbReference type="ARBA" id="ARBA00022723"/>
    </source>
</evidence>
<dbReference type="GO" id="GO:0004497">
    <property type="term" value="F:monooxygenase activity"/>
    <property type="evidence" value="ECO:0007669"/>
    <property type="project" value="UniProtKB-KW"/>
</dbReference>
<dbReference type="RefSeq" id="WP_092548243.1">
    <property type="nucleotide sequence ID" value="NZ_BOMJ01000101.1"/>
</dbReference>
<name>A0A1H2CIG7_9ACTN</name>
<comment type="similarity">
    <text evidence="1 7">Belongs to the cytochrome P450 family.</text>
</comment>
<proteinExistence type="inferred from homology"/>
<keyword evidence="4 7" id="KW-0560">Oxidoreductase</keyword>
<keyword evidence="9" id="KW-1185">Reference proteome</keyword>
<gene>
    <name evidence="8" type="ORF">SAMN04489716_5907</name>
</gene>
<dbReference type="PROSITE" id="PS00086">
    <property type="entry name" value="CYTOCHROME_P450"/>
    <property type="match status" value="1"/>
</dbReference>
<dbReference type="AlphaFoldDB" id="A0A1H2CIG7"/>
<keyword evidence="6 7" id="KW-0503">Monooxygenase</keyword>
<dbReference type="PANTHER" id="PTHR46696">
    <property type="entry name" value="P450, PUTATIVE (EUROFUNG)-RELATED"/>
    <property type="match status" value="1"/>
</dbReference>
<organism evidence="8 9">
    <name type="scientific">Actinoplanes derwentensis</name>
    <dbReference type="NCBI Taxonomy" id="113562"/>
    <lineage>
        <taxon>Bacteria</taxon>
        <taxon>Bacillati</taxon>
        <taxon>Actinomycetota</taxon>
        <taxon>Actinomycetes</taxon>
        <taxon>Micromonosporales</taxon>
        <taxon>Micromonosporaceae</taxon>
        <taxon>Actinoplanes</taxon>
    </lineage>
</organism>
<dbReference type="Gene3D" id="1.10.630.10">
    <property type="entry name" value="Cytochrome P450"/>
    <property type="match status" value="1"/>
</dbReference>
<accession>A0A1H2CIG7</accession>
<dbReference type="PRINTS" id="PR00385">
    <property type="entry name" value="P450"/>
</dbReference>
<dbReference type="STRING" id="113562.SAMN04489716_5907"/>
<dbReference type="InterPro" id="IPR036396">
    <property type="entry name" value="Cyt_P450_sf"/>
</dbReference>
<dbReference type="GO" id="GO:0005506">
    <property type="term" value="F:iron ion binding"/>
    <property type="evidence" value="ECO:0007669"/>
    <property type="project" value="InterPro"/>
</dbReference>
<dbReference type="Pfam" id="PF00067">
    <property type="entry name" value="p450"/>
    <property type="match status" value="1"/>
</dbReference>
<keyword evidence="3 7" id="KW-0479">Metal-binding</keyword>
<evidence type="ECO:0000256" key="2">
    <source>
        <dbReference type="ARBA" id="ARBA00022617"/>
    </source>
</evidence>
<evidence type="ECO:0000256" key="1">
    <source>
        <dbReference type="ARBA" id="ARBA00010617"/>
    </source>
</evidence>
<dbReference type="PANTHER" id="PTHR46696:SF1">
    <property type="entry name" value="CYTOCHROME P450 YJIB-RELATED"/>
    <property type="match status" value="1"/>
</dbReference>
<dbReference type="PRINTS" id="PR00359">
    <property type="entry name" value="BP450"/>
</dbReference>
<keyword evidence="2 7" id="KW-0349">Heme</keyword>
<dbReference type="InterPro" id="IPR002397">
    <property type="entry name" value="Cyt_P450_B"/>
</dbReference>
<dbReference type="InterPro" id="IPR001128">
    <property type="entry name" value="Cyt_P450"/>
</dbReference>
<dbReference type="GO" id="GO:0016705">
    <property type="term" value="F:oxidoreductase activity, acting on paired donors, with incorporation or reduction of molecular oxygen"/>
    <property type="evidence" value="ECO:0007669"/>
    <property type="project" value="InterPro"/>
</dbReference>
<evidence type="ECO:0000256" key="7">
    <source>
        <dbReference type="RuleBase" id="RU000461"/>
    </source>
</evidence>
<dbReference type="Proteomes" id="UP000198688">
    <property type="component" value="Chromosome I"/>
</dbReference>
<dbReference type="GO" id="GO:0020037">
    <property type="term" value="F:heme binding"/>
    <property type="evidence" value="ECO:0007669"/>
    <property type="project" value="InterPro"/>
</dbReference>
<dbReference type="InterPro" id="IPR017972">
    <property type="entry name" value="Cyt_P450_CS"/>
</dbReference>
<dbReference type="EMBL" id="LT629758">
    <property type="protein sequence ID" value="SDT70211.1"/>
    <property type="molecule type" value="Genomic_DNA"/>
</dbReference>
<dbReference type="CDD" id="cd11029">
    <property type="entry name" value="CYP107-like"/>
    <property type="match status" value="1"/>
</dbReference>
<dbReference type="FunFam" id="1.10.630.10:FF:000018">
    <property type="entry name" value="Cytochrome P450 monooxygenase"/>
    <property type="match status" value="1"/>
</dbReference>
<evidence type="ECO:0000256" key="5">
    <source>
        <dbReference type="ARBA" id="ARBA00023004"/>
    </source>
</evidence>
<evidence type="ECO:0000313" key="8">
    <source>
        <dbReference type="EMBL" id="SDT70211.1"/>
    </source>
</evidence>
<keyword evidence="5 7" id="KW-0408">Iron</keyword>
<dbReference type="GO" id="GO:0017000">
    <property type="term" value="P:antibiotic biosynthetic process"/>
    <property type="evidence" value="ECO:0007669"/>
    <property type="project" value="UniProtKB-ARBA"/>
</dbReference>